<evidence type="ECO:0000256" key="1">
    <source>
        <dbReference type="SAM" id="MobiDB-lite"/>
    </source>
</evidence>
<dbReference type="Proteomes" id="UP000187891">
    <property type="component" value="Unassembled WGS sequence"/>
</dbReference>
<proteinExistence type="predicted"/>
<organism evidence="2 3">
    <name type="scientific">Agrobacterium rosae</name>
    <dbReference type="NCBI Taxonomy" id="1972867"/>
    <lineage>
        <taxon>Bacteria</taxon>
        <taxon>Pseudomonadati</taxon>
        <taxon>Pseudomonadota</taxon>
        <taxon>Alphaproteobacteria</taxon>
        <taxon>Hyphomicrobiales</taxon>
        <taxon>Rhizobiaceae</taxon>
        <taxon>Rhizobium/Agrobacterium group</taxon>
        <taxon>Agrobacterium</taxon>
    </lineage>
</organism>
<feature type="region of interest" description="Disordered" evidence="1">
    <location>
        <begin position="126"/>
        <end position="165"/>
    </location>
</feature>
<feature type="compositionally biased region" description="Basic and acidic residues" evidence="1">
    <location>
        <begin position="156"/>
        <end position="165"/>
    </location>
</feature>
<evidence type="ECO:0000313" key="3">
    <source>
        <dbReference type="Proteomes" id="UP000187891"/>
    </source>
</evidence>
<gene>
    <name evidence="2" type="ORF">DSM25559_2001</name>
</gene>
<name>A0A1R3TKQ7_9HYPH</name>
<dbReference type="AlphaFoldDB" id="A0A1R3TKQ7"/>
<sequence length="253" mass="28525">MVKGYANLQHRGLAAISPVVREKGQRRFRTGWRNLSTVRIGPLCLGPQTFEGCGVGVTAVRCVSHRVYRQLIGFWSNATVRSLKRKSGGTQEHAASAPHQRWCGRIAGRSIGRGWRMRTLWKTDRPCPAPRSIGADQDEGRCGRTGRQDVSAMKPRRPEGEGSDLEDVRPVFRQGFPFAIRDTPAMARRSLADINRRTGRCEVPYLNDPTRQLAAPRPIYHGREWLWDLRIKQTTGRCCRVNGEAYISGGRDF</sequence>
<reference evidence="3" key="1">
    <citation type="submission" date="2016-10" db="EMBL/GenBank/DDBJ databases">
        <authorList>
            <person name="Wibberg D."/>
        </authorList>
    </citation>
    <scope>NUCLEOTIDE SEQUENCE [LARGE SCALE GENOMIC DNA]</scope>
</reference>
<dbReference type="EMBL" id="FMUE01000004">
    <property type="protein sequence ID" value="SCX21027.1"/>
    <property type="molecule type" value="Genomic_DNA"/>
</dbReference>
<accession>A0A1R3TKQ7</accession>
<protein>
    <submittedName>
        <fullName evidence="2">Uncharacterized protein</fullName>
    </submittedName>
</protein>
<evidence type="ECO:0000313" key="2">
    <source>
        <dbReference type="EMBL" id="SCX21027.1"/>
    </source>
</evidence>